<protein>
    <submittedName>
        <fullName evidence="3">Uncharacterized protein LOC105053343 isoform X1</fullName>
    </submittedName>
</protein>
<gene>
    <name evidence="3" type="primary">LOC105053343</name>
</gene>
<organism evidence="2 3">
    <name type="scientific">Elaeis guineensis var. tenera</name>
    <name type="common">Oil palm</name>
    <dbReference type="NCBI Taxonomy" id="51953"/>
    <lineage>
        <taxon>Eukaryota</taxon>
        <taxon>Viridiplantae</taxon>
        <taxon>Streptophyta</taxon>
        <taxon>Embryophyta</taxon>
        <taxon>Tracheophyta</taxon>
        <taxon>Spermatophyta</taxon>
        <taxon>Magnoliopsida</taxon>
        <taxon>Liliopsida</taxon>
        <taxon>Arecaceae</taxon>
        <taxon>Arecoideae</taxon>
        <taxon>Cocoseae</taxon>
        <taxon>Elaeidinae</taxon>
        <taxon>Elaeis</taxon>
    </lineage>
</organism>
<dbReference type="AlphaFoldDB" id="A0A6I9RUC8"/>
<dbReference type="RefSeq" id="XP_010932742.1">
    <property type="nucleotide sequence ID" value="XM_010934440.2"/>
</dbReference>
<evidence type="ECO:0000256" key="1">
    <source>
        <dbReference type="SAM" id="MobiDB-lite"/>
    </source>
</evidence>
<evidence type="ECO:0000313" key="2">
    <source>
        <dbReference type="Proteomes" id="UP000504607"/>
    </source>
</evidence>
<dbReference type="InParanoid" id="A0A6I9RUC8"/>
<name>A0A6I9RUC8_ELAGV</name>
<proteinExistence type="predicted"/>
<keyword evidence="2" id="KW-1185">Reference proteome</keyword>
<accession>A0A6I9RUC8</accession>
<dbReference type="Proteomes" id="UP000504607">
    <property type="component" value="Chromosome 10"/>
</dbReference>
<feature type="region of interest" description="Disordered" evidence="1">
    <location>
        <begin position="144"/>
        <end position="227"/>
    </location>
</feature>
<evidence type="ECO:0000313" key="3">
    <source>
        <dbReference type="RefSeq" id="XP_010932742.1"/>
    </source>
</evidence>
<dbReference type="OrthoDB" id="10585431at2759"/>
<reference evidence="3" key="1">
    <citation type="submission" date="2025-08" db="UniProtKB">
        <authorList>
            <consortium name="RefSeq"/>
        </authorList>
    </citation>
    <scope>IDENTIFICATION</scope>
</reference>
<sequence length="355" mass="40240">MESPLIVIPELSRLYSILDRELGNVRLAPAEKIHRVPLYKENRARTGDDQREIFDPIGQAPVDHGFWCWTPLYYDESRKPIRRVPEGGGSWNRRRAYRTTPSEGERWRKIKLSFNRFTMIEYSLGGEGDQPECAICHIFPKNEGAARNPPPPDRGQRDLPPNQVVPPENFAHQGGIIADGSNYTLPRHPDGPPETATPDQGPPPSHGNPKRKRKVEIRDSSDGSKWSTEEDWMIKLLDTLKPATQENRQLNVQSLNMGTEGNRSIMQFQAPQLVNESAMHQDQNLSHQPYIMPTQEGLRTNNQDYQQSATLNSDQVQFSGTANQYWDVPDLTFSAPGESSTAYDLGFSDDAPKFY</sequence>